<protein>
    <submittedName>
        <fullName evidence="3">Long-chain fatty acid--CoA ligase</fullName>
    </submittedName>
</protein>
<dbReference type="Pfam" id="PF13193">
    <property type="entry name" value="AMP-binding_C"/>
    <property type="match status" value="1"/>
</dbReference>
<evidence type="ECO:0000313" key="4">
    <source>
        <dbReference type="Proteomes" id="UP000075613"/>
    </source>
</evidence>
<dbReference type="InterPro" id="IPR025110">
    <property type="entry name" value="AMP-bd_C"/>
</dbReference>
<dbReference type="OrthoDB" id="9766486at2"/>
<dbReference type="AlphaFoldDB" id="A0A149PE12"/>
<gene>
    <name evidence="3" type="ORF">CI15_29600</name>
</gene>
<evidence type="ECO:0000313" key="3">
    <source>
        <dbReference type="EMBL" id="KXU83258.1"/>
    </source>
</evidence>
<dbReference type="EMBL" id="LRBG01000038">
    <property type="protein sequence ID" value="KXU83258.1"/>
    <property type="molecule type" value="Genomic_DNA"/>
</dbReference>
<dbReference type="Gene3D" id="3.40.50.12780">
    <property type="entry name" value="N-terminal domain of ligase-like"/>
    <property type="match status" value="1"/>
</dbReference>
<feature type="domain" description="AMP-dependent synthetase/ligase" evidence="1">
    <location>
        <begin position="29"/>
        <end position="406"/>
    </location>
</feature>
<name>A0A149PE12_9BURK</name>
<organism evidence="3 4">
    <name type="scientific">Paraburkholderia monticola</name>
    <dbReference type="NCBI Taxonomy" id="1399968"/>
    <lineage>
        <taxon>Bacteria</taxon>
        <taxon>Pseudomonadati</taxon>
        <taxon>Pseudomonadota</taxon>
        <taxon>Betaproteobacteria</taxon>
        <taxon>Burkholderiales</taxon>
        <taxon>Burkholderiaceae</taxon>
        <taxon>Paraburkholderia</taxon>
    </lineage>
</organism>
<dbReference type="InterPro" id="IPR050237">
    <property type="entry name" value="ATP-dep_AMP-bd_enzyme"/>
</dbReference>
<dbReference type="SUPFAM" id="SSF56801">
    <property type="entry name" value="Acetyl-CoA synthetase-like"/>
    <property type="match status" value="1"/>
</dbReference>
<dbReference type="PANTHER" id="PTHR43767">
    <property type="entry name" value="LONG-CHAIN-FATTY-ACID--COA LIGASE"/>
    <property type="match status" value="1"/>
</dbReference>
<dbReference type="GO" id="GO:0016877">
    <property type="term" value="F:ligase activity, forming carbon-sulfur bonds"/>
    <property type="evidence" value="ECO:0007669"/>
    <property type="project" value="UniProtKB-ARBA"/>
</dbReference>
<dbReference type="InterPro" id="IPR042099">
    <property type="entry name" value="ANL_N_sf"/>
</dbReference>
<dbReference type="PANTHER" id="PTHR43767:SF11">
    <property type="entry name" value="MEDIUM-CHAIN-FATTY-ACID--COA LIGASE"/>
    <property type="match status" value="1"/>
</dbReference>
<feature type="domain" description="AMP-binding enzyme C-terminal" evidence="2">
    <location>
        <begin position="456"/>
        <end position="536"/>
    </location>
</feature>
<dbReference type="Gene3D" id="3.30.300.30">
    <property type="match status" value="1"/>
</dbReference>
<evidence type="ECO:0000259" key="1">
    <source>
        <dbReference type="Pfam" id="PF00501"/>
    </source>
</evidence>
<dbReference type="InterPro" id="IPR045851">
    <property type="entry name" value="AMP-bd_C_sf"/>
</dbReference>
<accession>A0A149PE12</accession>
<dbReference type="CDD" id="cd12119">
    <property type="entry name" value="ttLC_FACS_AlkK_like"/>
    <property type="match status" value="1"/>
</dbReference>
<comment type="caution">
    <text evidence="3">The sequence shown here is derived from an EMBL/GenBank/DDBJ whole genome shotgun (WGS) entry which is preliminary data.</text>
</comment>
<keyword evidence="3" id="KW-0436">Ligase</keyword>
<dbReference type="InterPro" id="IPR000873">
    <property type="entry name" value="AMP-dep_synth/lig_dom"/>
</dbReference>
<dbReference type="NCBIfam" id="NF004837">
    <property type="entry name" value="PRK06187.1"/>
    <property type="match status" value="1"/>
</dbReference>
<proteinExistence type="predicted"/>
<dbReference type="Pfam" id="PF00501">
    <property type="entry name" value="AMP-binding"/>
    <property type="match status" value="1"/>
</dbReference>
<reference evidence="3 4" key="1">
    <citation type="journal article" date="2015" name="Int. J. Syst. Evol. Microbiol.">
        <title>Burkholderia monticola sp. nov., isolated from mountain soil.</title>
        <authorList>
            <person name="Baek I."/>
            <person name="Seo B."/>
            <person name="Lee I."/>
            <person name="Yi H."/>
            <person name="Chun J."/>
        </authorList>
    </citation>
    <scope>NUCLEOTIDE SEQUENCE [LARGE SCALE GENOMIC DNA]</scope>
    <source>
        <strain evidence="3 4">JC2948</strain>
    </source>
</reference>
<dbReference type="Proteomes" id="UP000075613">
    <property type="component" value="Unassembled WGS sequence"/>
</dbReference>
<dbReference type="RefSeq" id="WP_062135373.1">
    <property type="nucleotide sequence ID" value="NZ_LRBG01000038.1"/>
</dbReference>
<dbReference type="STRING" id="1399968.CI15_29600"/>
<sequence length="547" mass="60583">MPDNATAATPSAYAYPLLIKQLLHTPFVQAPNQEIVYRGQVRMTYTTLRERIARLANGLSRLGARHGSTVAVMDWDSHRYLECYFAVPMMGAVLQTVNVRLSPDEIAYTINHAGAEILFVHTDFLPLVESIKGQLETVREFVWIDEEGSEAETHSIPFAAEYEAMLAASSDHYDFPDFDENTRATTFYTTGTTGLPKGVYFSHRQLVLHTLTGMAALASPEAGQRFHRGDVYMPLTPMFHVHAWGMPYIATVLGVKQVYPGRYIPNRLVELVRDEGVTFSHCVSTVLHMMLGCEQARAADFSKWKIVIGGSALPHGLARAALERGIDIFAGYGMSETCPLLSLAQLPPGAEALDDEEQLRLRCTTGRPVPLVDLRIVNENMEEAARDGNAYGEIVVRAPWVTQGYLNNPEASVQLWGGGYLHTQDIATIDPTGNIQITDRLKDVIKSGGEWISSLEIESLISLYPGVSEVAVIGIKDEKWGERPVALVVLSEGFVVSEDDIKRHVLTFSESGRISKYAVPQIVKFVDSLEKTSVGKLNKKWLRAQFA</sequence>
<evidence type="ECO:0000259" key="2">
    <source>
        <dbReference type="Pfam" id="PF13193"/>
    </source>
</evidence>
<keyword evidence="4" id="KW-1185">Reference proteome</keyword>